<evidence type="ECO:0000259" key="13">
    <source>
        <dbReference type="PROSITE" id="PS50860"/>
    </source>
</evidence>
<keyword evidence="5" id="KW-0436">Ligase</keyword>
<keyword evidence="6" id="KW-0479">Metal-binding</keyword>
<evidence type="ECO:0000256" key="12">
    <source>
        <dbReference type="ARBA" id="ARBA00023146"/>
    </source>
</evidence>
<keyword evidence="8" id="KW-0862">Zinc</keyword>
<dbReference type="GO" id="GO:0004813">
    <property type="term" value="F:alanine-tRNA ligase activity"/>
    <property type="evidence" value="ECO:0007669"/>
    <property type="project" value="UniProtKB-EC"/>
</dbReference>
<keyword evidence="9" id="KW-0067">ATP-binding</keyword>
<dbReference type="EMBL" id="BARS01033615">
    <property type="protein sequence ID" value="GAG27264.1"/>
    <property type="molecule type" value="Genomic_DNA"/>
</dbReference>
<evidence type="ECO:0000256" key="2">
    <source>
        <dbReference type="ARBA" id="ARBA00008226"/>
    </source>
</evidence>
<evidence type="ECO:0000256" key="11">
    <source>
        <dbReference type="ARBA" id="ARBA00022917"/>
    </source>
</evidence>
<dbReference type="InterPro" id="IPR050058">
    <property type="entry name" value="Ala-tRNA_ligase"/>
</dbReference>
<gene>
    <name evidence="14" type="ORF">S01H1_52036</name>
</gene>
<evidence type="ECO:0000256" key="9">
    <source>
        <dbReference type="ARBA" id="ARBA00022840"/>
    </source>
</evidence>
<feature type="non-terminal residue" evidence="14">
    <location>
        <position position="1"/>
    </location>
</feature>
<dbReference type="AlphaFoldDB" id="X0W8H4"/>
<dbReference type="PROSITE" id="PS50860">
    <property type="entry name" value="AA_TRNA_LIGASE_II_ALA"/>
    <property type="match status" value="1"/>
</dbReference>
<dbReference type="GO" id="GO:0005829">
    <property type="term" value="C:cytosol"/>
    <property type="evidence" value="ECO:0007669"/>
    <property type="project" value="TreeGrafter"/>
</dbReference>
<dbReference type="FunFam" id="3.30.54.20:FF:000001">
    <property type="entry name" value="Alanine--tRNA ligase"/>
    <property type="match status" value="1"/>
</dbReference>
<protein>
    <recommendedName>
        <fullName evidence="3">alanine--tRNA ligase</fullName>
        <ecNumber evidence="3">6.1.1.7</ecNumber>
    </recommendedName>
</protein>
<sequence length="260" mass="28993">TAKNKDLKIEILDARKSEETVIHSAKVLSGVIKPGQQVEAEIDAARRGRIACNHTATHLLQAALRKVLGAHVRQSGSWVGPDKLRFDFTHFQVLNQRQLARVEELVNREIRQNKKLNVLNTTFEESQKMGALALFGEKYQEKVRVVKIADTSLELCGGTHVSSTAEIGMFKIISESSVASGIRRVEALTGERARAVLKEKASRIKGLIRDFGGTQEQLPQRLEKFLRRIKKLNQRLDNTRMKDFKSAIDGIVTGASEISG</sequence>
<dbReference type="InterPro" id="IPR018163">
    <property type="entry name" value="Thr/Ala-tRNA-synth_IIc_edit"/>
</dbReference>
<dbReference type="PANTHER" id="PTHR11777">
    <property type="entry name" value="ALANYL-TRNA SYNTHETASE"/>
    <property type="match status" value="1"/>
</dbReference>
<keyword evidence="12" id="KW-0030">Aminoacyl-tRNA synthetase</keyword>
<evidence type="ECO:0000256" key="7">
    <source>
        <dbReference type="ARBA" id="ARBA00022741"/>
    </source>
</evidence>
<dbReference type="PANTHER" id="PTHR11777:SF9">
    <property type="entry name" value="ALANINE--TRNA LIGASE, CYTOPLASMIC"/>
    <property type="match status" value="1"/>
</dbReference>
<evidence type="ECO:0000256" key="10">
    <source>
        <dbReference type="ARBA" id="ARBA00022884"/>
    </source>
</evidence>
<accession>X0W8H4</accession>
<evidence type="ECO:0000256" key="1">
    <source>
        <dbReference type="ARBA" id="ARBA00001947"/>
    </source>
</evidence>
<dbReference type="InterPro" id="IPR012947">
    <property type="entry name" value="tRNA_SAD"/>
</dbReference>
<evidence type="ECO:0000256" key="8">
    <source>
        <dbReference type="ARBA" id="ARBA00022833"/>
    </source>
</evidence>
<keyword evidence="11" id="KW-0648">Protein biosynthesis</keyword>
<keyword evidence="4" id="KW-0820">tRNA-binding</keyword>
<comment type="cofactor">
    <cofactor evidence="1">
        <name>Zn(2+)</name>
        <dbReference type="ChEBI" id="CHEBI:29105"/>
    </cofactor>
</comment>
<comment type="similarity">
    <text evidence="2">Belongs to the class-II aminoacyl-tRNA synthetase family.</text>
</comment>
<reference evidence="14" key="1">
    <citation type="journal article" date="2014" name="Front. Microbiol.">
        <title>High frequency of phylogenetically diverse reductive dehalogenase-homologous genes in deep subseafloor sedimentary metagenomes.</title>
        <authorList>
            <person name="Kawai M."/>
            <person name="Futagami T."/>
            <person name="Toyoda A."/>
            <person name="Takaki Y."/>
            <person name="Nishi S."/>
            <person name="Hori S."/>
            <person name="Arai W."/>
            <person name="Tsubouchi T."/>
            <person name="Morono Y."/>
            <person name="Uchiyama I."/>
            <person name="Ito T."/>
            <person name="Fujiyama A."/>
            <person name="Inagaki F."/>
            <person name="Takami H."/>
        </authorList>
    </citation>
    <scope>NUCLEOTIDE SEQUENCE</scope>
    <source>
        <strain evidence="14">Expedition CK06-06</strain>
    </source>
</reference>
<dbReference type="InterPro" id="IPR018165">
    <property type="entry name" value="Ala-tRNA-synth_IIc_core"/>
</dbReference>
<dbReference type="FunFam" id="3.30.980.10:FF:000004">
    <property type="entry name" value="Alanine--tRNA ligase, cytoplasmic"/>
    <property type="match status" value="1"/>
</dbReference>
<name>X0W8H4_9ZZZZ</name>
<dbReference type="GO" id="GO:0006419">
    <property type="term" value="P:alanyl-tRNA aminoacylation"/>
    <property type="evidence" value="ECO:0007669"/>
    <property type="project" value="InterPro"/>
</dbReference>
<dbReference type="SMART" id="SM00863">
    <property type="entry name" value="tRNA_SAD"/>
    <property type="match status" value="1"/>
</dbReference>
<dbReference type="GO" id="GO:0000049">
    <property type="term" value="F:tRNA binding"/>
    <property type="evidence" value="ECO:0007669"/>
    <property type="project" value="UniProtKB-KW"/>
</dbReference>
<feature type="domain" description="Alanyl-transfer RNA synthetases family profile" evidence="13">
    <location>
        <begin position="1"/>
        <end position="199"/>
    </location>
</feature>
<dbReference type="GO" id="GO:0005524">
    <property type="term" value="F:ATP binding"/>
    <property type="evidence" value="ECO:0007669"/>
    <property type="project" value="UniProtKB-KW"/>
</dbReference>
<keyword evidence="7" id="KW-0547">Nucleotide-binding</keyword>
<evidence type="ECO:0000256" key="6">
    <source>
        <dbReference type="ARBA" id="ARBA00022723"/>
    </source>
</evidence>
<dbReference type="EC" id="6.1.1.7" evidence="3"/>
<dbReference type="Gene3D" id="3.30.54.20">
    <property type="match status" value="1"/>
</dbReference>
<dbReference type="SUPFAM" id="SSF55186">
    <property type="entry name" value="ThrRS/AlaRS common domain"/>
    <property type="match status" value="1"/>
</dbReference>
<dbReference type="GO" id="GO:0046872">
    <property type="term" value="F:metal ion binding"/>
    <property type="evidence" value="ECO:0007669"/>
    <property type="project" value="UniProtKB-KW"/>
</dbReference>
<evidence type="ECO:0000256" key="4">
    <source>
        <dbReference type="ARBA" id="ARBA00022555"/>
    </source>
</evidence>
<proteinExistence type="inferred from homology"/>
<organism evidence="14">
    <name type="scientific">marine sediment metagenome</name>
    <dbReference type="NCBI Taxonomy" id="412755"/>
    <lineage>
        <taxon>unclassified sequences</taxon>
        <taxon>metagenomes</taxon>
        <taxon>ecological metagenomes</taxon>
    </lineage>
</organism>
<dbReference type="GO" id="GO:0002161">
    <property type="term" value="F:aminoacyl-tRNA deacylase activity"/>
    <property type="evidence" value="ECO:0007669"/>
    <property type="project" value="TreeGrafter"/>
</dbReference>
<dbReference type="Gene3D" id="3.30.980.10">
    <property type="entry name" value="Threonyl-trna Synthetase, Chain A, domain 2"/>
    <property type="match status" value="1"/>
</dbReference>
<evidence type="ECO:0000256" key="3">
    <source>
        <dbReference type="ARBA" id="ARBA00013168"/>
    </source>
</evidence>
<feature type="non-terminal residue" evidence="14">
    <location>
        <position position="260"/>
    </location>
</feature>
<evidence type="ECO:0000256" key="5">
    <source>
        <dbReference type="ARBA" id="ARBA00022598"/>
    </source>
</evidence>
<keyword evidence="10" id="KW-0694">RNA-binding</keyword>
<comment type="caution">
    <text evidence="14">The sequence shown here is derived from an EMBL/GenBank/DDBJ whole genome shotgun (WGS) entry which is preliminary data.</text>
</comment>
<evidence type="ECO:0000313" key="14">
    <source>
        <dbReference type="EMBL" id="GAG27264.1"/>
    </source>
</evidence>
<dbReference type="Pfam" id="PF07973">
    <property type="entry name" value="tRNA_SAD"/>
    <property type="match status" value="1"/>
</dbReference>